<evidence type="ECO:0000256" key="1">
    <source>
        <dbReference type="ARBA" id="ARBA00022679"/>
    </source>
</evidence>
<evidence type="ECO:0000313" key="5">
    <source>
        <dbReference type="EMBL" id="OQJ64400.1"/>
    </source>
</evidence>
<sequence length="166" mass="17773">MADGTATVSREPRPAGASSTGGYGVGVTLLADETPARDELLDLYGSVGWTVYARDPERLERALAGSDLVATARDDDGALVGLVRTVSDGVSICYVQDLLVRPDRQRGGVGRALLEHVRERYRDCALLVLTTDAGGTEDAERSHPFYRSLGYVPHGEQGLAAFARRP</sequence>
<evidence type="ECO:0000259" key="4">
    <source>
        <dbReference type="PROSITE" id="PS51186"/>
    </source>
</evidence>
<keyword evidence="1" id="KW-0808">Transferase</keyword>
<protein>
    <submittedName>
        <fullName evidence="5">GNAT family N-acetyltransferase</fullName>
    </submittedName>
</protein>
<dbReference type="Gene3D" id="3.40.630.30">
    <property type="match status" value="1"/>
</dbReference>
<dbReference type="AlphaFoldDB" id="A0A225CF46"/>
<feature type="domain" description="N-acetyltransferase" evidence="4">
    <location>
        <begin position="27"/>
        <end position="166"/>
    </location>
</feature>
<evidence type="ECO:0000256" key="2">
    <source>
        <dbReference type="ARBA" id="ARBA00023315"/>
    </source>
</evidence>
<dbReference type="Proteomes" id="UP000215316">
    <property type="component" value="Unassembled WGS sequence"/>
</dbReference>
<feature type="region of interest" description="Disordered" evidence="3">
    <location>
        <begin position="1"/>
        <end position="20"/>
    </location>
</feature>
<comment type="caution">
    <text evidence="5">The sequence shown here is derived from an EMBL/GenBank/DDBJ whole genome shotgun (WGS) entry which is preliminary data.</text>
</comment>
<proteinExistence type="predicted"/>
<evidence type="ECO:0000256" key="3">
    <source>
        <dbReference type="SAM" id="MobiDB-lite"/>
    </source>
</evidence>
<dbReference type="GO" id="GO:0008080">
    <property type="term" value="F:N-acetyltransferase activity"/>
    <property type="evidence" value="ECO:0007669"/>
    <property type="project" value="InterPro"/>
</dbReference>
<dbReference type="PROSITE" id="PS51186">
    <property type="entry name" value="GNAT"/>
    <property type="match status" value="1"/>
</dbReference>
<keyword evidence="2" id="KW-0012">Acyltransferase</keyword>
<dbReference type="CDD" id="cd04301">
    <property type="entry name" value="NAT_SF"/>
    <property type="match status" value="1"/>
</dbReference>
<accession>A0A225CF46</accession>
<dbReference type="InterPro" id="IPR045039">
    <property type="entry name" value="NSI-like"/>
</dbReference>
<dbReference type="EMBL" id="MZMQ01000001">
    <property type="protein sequence ID" value="OQJ64400.1"/>
    <property type="molecule type" value="Genomic_DNA"/>
</dbReference>
<dbReference type="InterPro" id="IPR000182">
    <property type="entry name" value="GNAT_dom"/>
</dbReference>
<organism evidence="5 6">
    <name type="scientific">Clavibacter tessellarius</name>
    <dbReference type="NCBI Taxonomy" id="31965"/>
    <lineage>
        <taxon>Bacteria</taxon>
        <taxon>Bacillati</taxon>
        <taxon>Actinomycetota</taxon>
        <taxon>Actinomycetes</taxon>
        <taxon>Micrococcales</taxon>
        <taxon>Microbacteriaceae</taxon>
        <taxon>Clavibacter</taxon>
    </lineage>
</organism>
<name>A0A225CF46_9MICO</name>
<dbReference type="Pfam" id="PF13508">
    <property type="entry name" value="Acetyltransf_7"/>
    <property type="match status" value="1"/>
</dbReference>
<dbReference type="PANTHER" id="PTHR43626">
    <property type="entry name" value="ACYL-COA N-ACYLTRANSFERASE"/>
    <property type="match status" value="1"/>
</dbReference>
<keyword evidence="6" id="KW-1185">Reference proteome</keyword>
<gene>
    <name evidence="5" type="ORF">B5P24_06820</name>
</gene>
<reference evidence="5" key="1">
    <citation type="submission" date="2017-08" db="EMBL/GenBank/DDBJ databases">
        <title>Genomes of multiple Clavibacter strains from different subspecies.</title>
        <authorList>
            <person name="Yuan X.-K."/>
            <person name="Li X.-S."/>
            <person name="Nie J."/>
            <person name="De Boer S.H."/>
        </authorList>
    </citation>
    <scope>NUCLEOTIDE SEQUENCE [LARGE SCALE GENOMIC DNA]</scope>
    <source>
        <strain evidence="5">ATCC 33566</strain>
    </source>
</reference>
<dbReference type="PANTHER" id="PTHR43626:SF4">
    <property type="entry name" value="GCN5-RELATED N-ACETYLTRANSFERASE 2, CHLOROPLASTIC"/>
    <property type="match status" value="1"/>
</dbReference>
<evidence type="ECO:0000313" key="6">
    <source>
        <dbReference type="Proteomes" id="UP000215316"/>
    </source>
</evidence>
<dbReference type="SUPFAM" id="SSF55729">
    <property type="entry name" value="Acyl-CoA N-acyltransferases (Nat)"/>
    <property type="match status" value="1"/>
</dbReference>
<dbReference type="InterPro" id="IPR016181">
    <property type="entry name" value="Acyl_CoA_acyltransferase"/>
</dbReference>
<dbReference type="GO" id="GO:0005737">
    <property type="term" value="C:cytoplasm"/>
    <property type="evidence" value="ECO:0007669"/>
    <property type="project" value="TreeGrafter"/>
</dbReference>